<proteinExistence type="predicted"/>
<reference evidence="8 9" key="1">
    <citation type="submission" date="2024-07" db="EMBL/GenBank/DDBJ databases">
        <title>Section-level genome sequencing and comparative genomics of Aspergillus sections Usti and Cavernicolus.</title>
        <authorList>
            <consortium name="Lawrence Berkeley National Laboratory"/>
            <person name="Nybo J.L."/>
            <person name="Vesth T.C."/>
            <person name="Theobald S."/>
            <person name="Frisvad J.C."/>
            <person name="Larsen T.O."/>
            <person name="Kjaerboelling I."/>
            <person name="Rothschild-Mancinelli K."/>
            <person name="Lyhne E.K."/>
            <person name="Kogle M.E."/>
            <person name="Barry K."/>
            <person name="Clum A."/>
            <person name="Na H."/>
            <person name="Ledsgaard L."/>
            <person name="Lin J."/>
            <person name="Lipzen A."/>
            <person name="Kuo A."/>
            <person name="Riley R."/>
            <person name="Mondo S."/>
            <person name="Labutti K."/>
            <person name="Haridas S."/>
            <person name="Pangalinan J."/>
            <person name="Salamov A.A."/>
            <person name="Simmons B.A."/>
            <person name="Magnuson J.K."/>
            <person name="Chen J."/>
            <person name="Drula E."/>
            <person name="Henrissat B."/>
            <person name="Wiebenga A."/>
            <person name="Lubbers R.J."/>
            <person name="Gomes A.C."/>
            <person name="Makela M.R."/>
            <person name="Stajich J."/>
            <person name="Grigoriev I.V."/>
            <person name="Mortensen U.H."/>
            <person name="De Vries R.P."/>
            <person name="Baker S.E."/>
            <person name="Andersen M.R."/>
        </authorList>
    </citation>
    <scope>NUCLEOTIDE SEQUENCE [LARGE SCALE GENOMIC DNA]</scope>
    <source>
        <strain evidence="8 9">CBS 123904</strain>
    </source>
</reference>
<dbReference type="Pfam" id="PF00955">
    <property type="entry name" value="HCO3_cotransp"/>
    <property type="match status" value="2"/>
</dbReference>
<feature type="transmembrane region" description="Helical" evidence="6">
    <location>
        <begin position="210"/>
        <end position="229"/>
    </location>
</feature>
<feature type="transmembrane region" description="Helical" evidence="6">
    <location>
        <begin position="301"/>
        <end position="318"/>
    </location>
</feature>
<protein>
    <submittedName>
        <fullName evidence="8">HCO3 transporter family-domain-containing protein</fullName>
    </submittedName>
</protein>
<dbReference type="InterPro" id="IPR011531">
    <property type="entry name" value="HCO3_transpt-like_TM_dom"/>
</dbReference>
<evidence type="ECO:0000256" key="5">
    <source>
        <dbReference type="SAM" id="MobiDB-lite"/>
    </source>
</evidence>
<feature type="domain" description="Bicarbonate transporter-like transmembrane" evidence="7">
    <location>
        <begin position="214"/>
        <end position="541"/>
    </location>
</feature>
<evidence type="ECO:0000313" key="9">
    <source>
        <dbReference type="Proteomes" id="UP001610446"/>
    </source>
</evidence>
<feature type="transmembrane region" description="Helical" evidence="6">
    <location>
        <begin position="153"/>
        <end position="175"/>
    </location>
</feature>
<feature type="transmembrane region" description="Helical" evidence="6">
    <location>
        <begin position="509"/>
        <end position="526"/>
    </location>
</feature>
<feature type="transmembrane region" description="Helical" evidence="6">
    <location>
        <begin position="94"/>
        <end position="114"/>
    </location>
</feature>
<organism evidence="8 9">
    <name type="scientific">Aspergillus pseudoustus</name>
    <dbReference type="NCBI Taxonomy" id="1810923"/>
    <lineage>
        <taxon>Eukaryota</taxon>
        <taxon>Fungi</taxon>
        <taxon>Dikarya</taxon>
        <taxon>Ascomycota</taxon>
        <taxon>Pezizomycotina</taxon>
        <taxon>Eurotiomycetes</taxon>
        <taxon>Eurotiomycetidae</taxon>
        <taxon>Eurotiales</taxon>
        <taxon>Aspergillaceae</taxon>
        <taxon>Aspergillus</taxon>
        <taxon>Aspergillus subgen. Nidulantes</taxon>
    </lineage>
</organism>
<feature type="transmembrane region" description="Helical" evidence="6">
    <location>
        <begin position="339"/>
        <end position="361"/>
    </location>
</feature>
<comment type="caution">
    <text evidence="8">The sequence shown here is derived from an EMBL/GenBank/DDBJ whole genome shotgun (WGS) entry which is preliminary data.</text>
</comment>
<dbReference type="PANTHER" id="PTHR11453">
    <property type="entry name" value="ANION EXCHANGE PROTEIN"/>
    <property type="match status" value="1"/>
</dbReference>
<gene>
    <name evidence="8" type="ORF">BJY01DRAFT_148104</name>
</gene>
<name>A0ABR4IHL3_9EURO</name>
<keyword evidence="3 6" id="KW-1133">Transmembrane helix</keyword>
<evidence type="ECO:0000256" key="2">
    <source>
        <dbReference type="ARBA" id="ARBA00022692"/>
    </source>
</evidence>
<dbReference type="Proteomes" id="UP001610446">
    <property type="component" value="Unassembled WGS sequence"/>
</dbReference>
<dbReference type="Gene3D" id="1.10.287.570">
    <property type="entry name" value="Helical hairpin bin"/>
    <property type="match status" value="1"/>
</dbReference>
<evidence type="ECO:0000256" key="6">
    <source>
        <dbReference type="SAM" id="Phobius"/>
    </source>
</evidence>
<sequence>MSAITDPRDPPLMREKSAISYSYDNLSGWKSVRFLRIGRGIYHDIRRRLPYYWSDIRDAWTYRTVASIIRMYFVNILPAIAYTLDMNRRTGHFYGVNEALFSSALAAMVFSIFAAQPLTIVGITGLISLFNYTIYDIIVIYNPSIYPQFMCWVGIWGAIFHWVVALCNICDYMRYVTDFSSEAFGFYVGTIYISKGVEELISEFTSRGATAGYMSAMIAILYFLTIWSLEKIGSSTVWRAGFRGLLADYAYVIGTIFWVGFSHIPGPLREADVTRVPISRAFYPTQPRSWLVPFWELDTKWVFAALPFGLLVMLLFYYDHNVSSLTAQARQFPLKKPSGFHWDFFLLGCTTFIAGIVGIPFPNGLVPQAPVHTDSLTVYETELRIIPTEEGEGAEIRRPIVNAVAVVEQRISHFFMGLTIIGTMTRPILIVLHTMPSAVFAGVFFIVGWGSIGSNGIMEKATHLVQEDRFIQRAEPLLKVRSRKILLWIVCQLVGVAACVAISETIAAIGFPVLIIALIPFRVWIIPKWFSQDEISILDDMTANNKAVLSSLGGPPRFPRETGGPQQYGLERRYSQQKRGASRQRASSVHR</sequence>
<evidence type="ECO:0000256" key="3">
    <source>
        <dbReference type="ARBA" id="ARBA00022989"/>
    </source>
</evidence>
<feature type="domain" description="Bicarbonate transporter-like transmembrane" evidence="7">
    <location>
        <begin position="39"/>
        <end position="205"/>
    </location>
</feature>
<keyword evidence="2 6" id="KW-0812">Transmembrane</keyword>
<accession>A0ABR4IHL3</accession>
<evidence type="ECO:0000256" key="1">
    <source>
        <dbReference type="ARBA" id="ARBA00004141"/>
    </source>
</evidence>
<comment type="subcellular location">
    <subcellularLocation>
        <location evidence="1">Membrane</location>
        <topology evidence="1">Multi-pass membrane protein</topology>
    </subcellularLocation>
</comment>
<evidence type="ECO:0000259" key="7">
    <source>
        <dbReference type="Pfam" id="PF00955"/>
    </source>
</evidence>
<dbReference type="InterPro" id="IPR003020">
    <property type="entry name" value="HCO3_transpt_euk"/>
</dbReference>
<feature type="transmembrane region" description="Helical" evidence="6">
    <location>
        <begin position="428"/>
        <end position="450"/>
    </location>
</feature>
<feature type="region of interest" description="Disordered" evidence="5">
    <location>
        <begin position="550"/>
        <end position="591"/>
    </location>
</feature>
<keyword evidence="9" id="KW-1185">Reference proteome</keyword>
<feature type="transmembrane region" description="Helical" evidence="6">
    <location>
        <begin position="120"/>
        <end position="141"/>
    </location>
</feature>
<feature type="transmembrane region" description="Helical" evidence="6">
    <location>
        <begin position="241"/>
        <end position="261"/>
    </location>
</feature>
<evidence type="ECO:0000256" key="4">
    <source>
        <dbReference type="ARBA" id="ARBA00023136"/>
    </source>
</evidence>
<evidence type="ECO:0000313" key="8">
    <source>
        <dbReference type="EMBL" id="KAL2826362.1"/>
    </source>
</evidence>
<feature type="transmembrane region" description="Helical" evidence="6">
    <location>
        <begin position="485"/>
        <end position="503"/>
    </location>
</feature>
<feature type="transmembrane region" description="Helical" evidence="6">
    <location>
        <begin position="60"/>
        <end position="82"/>
    </location>
</feature>
<keyword evidence="4 6" id="KW-0472">Membrane</keyword>
<dbReference type="PANTHER" id="PTHR11453:SF38">
    <property type="entry name" value="ANION TRANSPORTER (EUROFUNG)"/>
    <property type="match status" value="1"/>
</dbReference>
<dbReference type="EMBL" id="JBFXLU010000446">
    <property type="protein sequence ID" value="KAL2826362.1"/>
    <property type="molecule type" value="Genomic_DNA"/>
</dbReference>